<dbReference type="EMBL" id="CP046401">
    <property type="protein sequence ID" value="QGY42953.1"/>
    <property type="molecule type" value="Genomic_DNA"/>
</dbReference>
<keyword evidence="1" id="KW-0812">Transmembrane</keyword>
<feature type="transmembrane region" description="Helical" evidence="1">
    <location>
        <begin position="35"/>
        <end position="53"/>
    </location>
</feature>
<dbReference type="RefSeq" id="WP_158863600.1">
    <property type="nucleotide sequence ID" value="NZ_CP046401.1"/>
</dbReference>
<proteinExistence type="predicted"/>
<feature type="transmembrane region" description="Helical" evidence="1">
    <location>
        <begin position="6"/>
        <end position="26"/>
    </location>
</feature>
<reference evidence="2 3" key="1">
    <citation type="submission" date="2019-11" db="EMBL/GenBank/DDBJ databases">
        <authorList>
            <person name="Zheng R.K."/>
            <person name="Sun C.M."/>
        </authorList>
    </citation>
    <scope>NUCLEOTIDE SEQUENCE [LARGE SCALE GENOMIC DNA]</scope>
    <source>
        <strain evidence="2 3">WC007</strain>
    </source>
</reference>
<dbReference type="KEGG" id="mcos:GM418_04555"/>
<gene>
    <name evidence="2" type="ORF">GM418_04555</name>
</gene>
<feature type="transmembrane region" description="Helical" evidence="1">
    <location>
        <begin position="107"/>
        <end position="130"/>
    </location>
</feature>
<dbReference type="Proteomes" id="UP000428260">
    <property type="component" value="Chromosome"/>
</dbReference>
<sequence length="131" mass="14926">MNGLILGIIYLVSITFLITFFFTYLLKRRGPWRSFWPFFTIVLLSVFVADTWVGPVGPIFFNHIYWGPPLTVGLLIALLLAATTPSPKTKSELELQKKEITENKKTTITLGTFFWFLFAVMLMLIIAGSVF</sequence>
<evidence type="ECO:0000313" key="2">
    <source>
        <dbReference type="EMBL" id="QGY42953.1"/>
    </source>
</evidence>
<evidence type="ECO:0000256" key="1">
    <source>
        <dbReference type="SAM" id="Phobius"/>
    </source>
</evidence>
<organism evidence="2 3">
    <name type="scientific">Maribellus comscasis</name>
    <dbReference type="NCBI Taxonomy" id="2681766"/>
    <lineage>
        <taxon>Bacteria</taxon>
        <taxon>Pseudomonadati</taxon>
        <taxon>Bacteroidota</taxon>
        <taxon>Bacteroidia</taxon>
        <taxon>Marinilabiliales</taxon>
        <taxon>Prolixibacteraceae</taxon>
        <taxon>Maribellus</taxon>
    </lineage>
</organism>
<dbReference type="AlphaFoldDB" id="A0A6I6JTE2"/>
<name>A0A6I6JTE2_9BACT</name>
<keyword evidence="3" id="KW-1185">Reference proteome</keyword>
<protein>
    <submittedName>
        <fullName evidence="2">Uncharacterized protein</fullName>
    </submittedName>
</protein>
<accession>A0A6I6JTE2</accession>
<keyword evidence="1" id="KW-1133">Transmembrane helix</keyword>
<keyword evidence="1" id="KW-0472">Membrane</keyword>
<evidence type="ECO:0000313" key="3">
    <source>
        <dbReference type="Proteomes" id="UP000428260"/>
    </source>
</evidence>
<feature type="transmembrane region" description="Helical" evidence="1">
    <location>
        <begin position="65"/>
        <end position="86"/>
    </location>
</feature>